<proteinExistence type="inferred from homology"/>
<dbReference type="EMBL" id="NDIQ01000022">
    <property type="protein sequence ID" value="PRT56039.1"/>
    <property type="molecule type" value="Genomic_DNA"/>
</dbReference>
<accession>A0A2T0FM35</accession>
<dbReference type="GO" id="GO:0006367">
    <property type="term" value="P:transcription initiation at RNA polymerase II promoter"/>
    <property type="evidence" value="ECO:0007669"/>
    <property type="project" value="InterPro"/>
</dbReference>
<feature type="compositionally biased region" description="Gly residues" evidence="8">
    <location>
        <begin position="43"/>
        <end position="52"/>
    </location>
</feature>
<keyword evidence="10" id="KW-1185">Reference proteome</keyword>
<dbReference type="OrthoDB" id="76676at2759"/>
<feature type="region of interest" description="Disordered" evidence="8">
    <location>
        <begin position="331"/>
        <end position="376"/>
    </location>
</feature>
<evidence type="ECO:0000313" key="9">
    <source>
        <dbReference type="EMBL" id="PRT56039.1"/>
    </source>
</evidence>
<feature type="compositionally biased region" description="Basic and acidic residues" evidence="8">
    <location>
        <begin position="339"/>
        <end position="354"/>
    </location>
</feature>
<comment type="similarity">
    <text evidence="2 7">Belongs to the TFIIF alpha subunit family.</text>
</comment>
<protein>
    <recommendedName>
        <fullName evidence="7">Transcription initiation factor IIF subunit alpha</fullName>
    </recommendedName>
</protein>
<dbReference type="GO" id="GO:0003677">
    <property type="term" value="F:DNA binding"/>
    <property type="evidence" value="ECO:0007669"/>
    <property type="project" value="UniProtKB-KW"/>
</dbReference>
<dbReference type="STRING" id="45607.A0A2T0FM35"/>
<feature type="compositionally biased region" description="Low complexity" evidence="8">
    <location>
        <begin position="53"/>
        <end position="67"/>
    </location>
</feature>
<dbReference type="InterPro" id="IPR008851">
    <property type="entry name" value="TFIIF-alpha"/>
</dbReference>
<organism evidence="9 10">
    <name type="scientific">Wickerhamiella sorbophila</name>
    <dbReference type="NCBI Taxonomy" id="45607"/>
    <lineage>
        <taxon>Eukaryota</taxon>
        <taxon>Fungi</taxon>
        <taxon>Dikarya</taxon>
        <taxon>Ascomycota</taxon>
        <taxon>Saccharomycotina</taxon>
        <taxon>Dipodascomycetes</taxon>
        <taxon>Dipodascales</taxon>
        <taxon>Trichomonascaceae</taxon>
        <taxon>Wickerhamiella</taxon>
    </lineage>
</organism>
<dbReference type="GO" id="GO:0016251">
    <property type="term" value="F:RNA polymerase II general transcription initiation factor activity"/>
    <property type="evidence" value="ECO:0007669"/>
    <property type="project" value="TreeGrafter"/>
</dbReference>
<feature type="compositionally biased region" description="Polar residues" evidence="8">
    <location>
        <begin position="27"/>
        <end position="37"/>
    </location>
</feature>
<evidence type="ECO:0000256" key="1">
    <source>
        <dbReference type="ARBA" id="ARBA00004123"/>
    </source>
</evidence>
<dbReference type="SUPFAM" id="SSF50916">
    <property type="entry name" value="Rap30/74 interaction domains"/>
    <property type="match status" value="1"/>
</dbReference>
<feature type="region of interest" description="Disordered" evidence="8">
    <location>
        <begin position="436"/>
        <end position="471"/>
    </location>
</feature>
<comment type="subcellular location">
    <subcellularLocation>
        <location evidence="1 7">Nucleus</location>
    </subcellularLocation>
</comment>
<keyword evidence="4 7" id="KW-0238">DNA-binding</keyword>
<dbReference type="GO" id="GO:0032968">
    <property type="term" value="P:positive regulation of transcription elongation by RNA polymerase II"/>
    <property type="evidence" value="ECO:0007669"/>
    <property type="project" value="InterPro"/>
</dbReference>
<name>A0A2T0FM35_9ASCO</name>
<reference evidence="9 10" key="1">
    <citation type="submission" date="2017-04" db="EMBL/GenBank/DDBJ databases">
        <title>Genome sequencing of [Candida] sorbophila.</title>
        <authorList>
            <person name="Ahn J.O."/>
        </authorList>
    </citation>
    <scope>NUCLEOTIDE SEQUENCE [LARGE SCALE GENOMIC DNA]</scope>
    <source>
        <strain evidence="9 10">DS02</strain>
    </source>
</reference>
<keyword evidence="9" id="KW-0648">Protein biosynthesis</keyword>
<dbReference type="GeneID" id="36517407"/>
<keyword evidence="6 7" id="KW-0539">Nucleus</keyword>
<keyword evidence="9" id="KW-0396">Initiation factor</keyword>
<evidence type="ECO:0000256" key="4">
    <source>
        <dbReference type="ARBA" id="ARBA00023125"/>
    </source>
</evidence>
<feature type="compositionally biased region" description="Basic residues" evidence="8">
    <location>
        <begin position="205"/>
        <end position="214"/>
    </location>
</feature>
<keyword evidence="3 7" id="KW-0805">Transcription regulation</keyword>
<dbReference type="GO" id="GO:0003743">
    <property type="term" value="F:translation initiation factor activity"/>
    <property type="evidence" value="ECO:0007669"/>
    <property type="project" value="UniProtKB-KW"/>
</dbReference>
<dbReference type="Pfam" id="PF05793">
    <property type="entry name" value="TFIIF_alpha"/>
    <property type="match status" value="1"/>
</dbReference>
<feature type="region of interest" description="Disordered" evidence="8">
    <location>
        <begin position="1"/>
        <end position="71"/>
    </location>
</feature>
<feature type="compositionally biased region" description="Basic and acidic residues" evidence="8">
    <location>
        <begin position="1"/>
        <end position="14"/>
    </location>
</feature>
<dbReference type="PANTHER" id="PTHR13011:SF0">
    <property type="entry name" value="GENERAL TRANSCRIPTION FACTOR IIF SUBUNIT 1"/>
    <property type="match status" value="1"/>
</dbReference>
<evidence type="ECO:0000256" key="3">
    <source>
        <dbReference type="ARBA" id="ARBA00023015"/>
    </source>
</evidence>
<sequence length="608" mass="67066">MTGKRKFESSDPLRRSTQRRIPPGVLNRSTQVGSGASTFIAGPAGGPGGSGGISQQPFSSQPSTAAPGFVAGAPTEINANQNYVPMAQPQIGQGEPMVGIQGPSSSSLPDAPGEKYDEFPLRCCTIDDVRDSRYHMIKFHSRSKIDPATQFTPPIRFHRKDPKLLQVTVGDEVSAGAEGSNPGSVDGENGAASSQGGENGEKPKKSGPFRRKKTYQAQGGDEASEAARKLRYEEHYPWVMEDFDNKNTWVSSYEAGQSDTYVVFVFDRDGFKMIPIEKFYRLNQRSKFATLSLDEAEEKMGKRNSNIPRWIMDKLQTERGAAGPGAEAIAAGHQRRRLRTVEGSEERTNRRSGLEEEMDFDEEFADDDGAPIMDGPEEDLKEVEDRIKREQRQANALDADDNDLDALFEDGEDQIDRNGKKLRKYLRALEKNAYYDSGDDENPYLSEEEADSEPEIKPDPDAASTSAGNGQTPLVVLPFRRKVIKNRLPGMAVIQLPPRILKTFPVGELNPGVKPYDGVDRKAVSVANSASASSTNLAALNKTSKSDEDGLLQADDVRKCLMDQRPTIKELLSTLRQKLFQHPDNQARLKRILREIATLQDGRLVLTS</sequence>
<dbReference type="GO" id="GO:0001096">
    <property type="term" value="F:TFIIF-class transcription factor complex binding"/>
    <property type="evidence" value="ECO:0007669"/>
    <property type="project" value="TreeGrafter"/>
</dbReference>
<dbReference type="AlphaFoldDB" id="A0A2T0FM35"/>
<evidence type="ECO:0000256" key="7">
    <source>
        <dbReference type="RuleBase" id="RU366044"/>
    </source>
</evidence>
<dbReference type="InterPro" id="IPR011039">
    <property type="entry name" value="TFIIF_interaction"/>
</dbReference>
<gene>
    <name evidence="9" type="ORF">B9G98_03659</name>
</gene>
<keyword evidence="5 7" id="KW-0804">Transcription</keyword>
<feature type="compositionally biased region" description="Acidic residues" evidence="8">
    <location>
        <begin position="355"/>
        <end position="376"/>
    </location>
</feature>
<dbReference type="PANTHER" id="PTHR13011">
    <property type="entry name" value="TFIIF-ALPHA"/>
    <property type="match status" value="1"/>
</dbReference>
<feature type="region of interest" description="Disordered" evidence="8">
    <location>
        <begin position="174"/>
        <end position="225"/>
    </location>
</feature>
<evidence type="ECO:0000256" key="8">
    <source>
        <dbReference type="SAM" id="MobiDB-lite"/>
    </source>
</evidence>
<evidence type="ECO:0000256" key="5">
    <source>
        <dbReference type="ARBA" id="ARBA00023163"/>
    </source>
</evidence>
<comment type="function">
    <text evidence="7">TFIIF is a general transcription initiation factor that binds to RNA polymerase II and helps to recruit it to the initiation complex in collaboration with TFIIB. It promotes transcription elongation.</text>
</comment>
<evidence type="ECO:0000313" key="10">
    <source>
        <dbReference type="Proteomes" id="UP000238350"/>
    </source>
</evidence>
<dbReference type="GO" id="GO:0005674">
    <property type="term" value="C:transcription factor TFIIF complex"/>
    <property type="evidence" value="ECO:0007669"/>
    <property type="project" value="TreeGrafter"/>
</dbReference>
<dbReference type="RefSeq" id="XP_024665984.1">
    <property type="nucleotide sequence ID" value="XM_024810216.1"/>
</dbReference>
<evidence type="ECO:0000256" key="6">
    <source>
        <dbReference type="ARBA" id="ARBA00023242"/>
    </source>
</evidence>
<feature type="compositionally biased region" description="Acidic residues" evidence="8">
    <location>
        <begin position="437"/>
        <end position="453"/>
    </location>
</feature>
<evidence type="ECO:0000256" key="2">
    <source>
        <dbReference type="ARBA" id="ARBA00005249"/>
    </source>
</evidence>
<comment type="caution">
    <text evidence="9">The sequence shown here is derived from an EMBL/GenBank/DDBJ whole genome shotgun (WGS) entry which is preliminary data.</text>
</comment>
<dbReference type="Proteomes" id="UP000238350">
    <property type="component" value="Unassembled WGS sequence"/>
</dbReference>